<comment type="caution">
    <text evidence="1">The sequence shown here is derived from an EMBL/GenBank/DDBJ whole genome shotgun (WGS) entry which is preliminary data.</text>
</comment>
<accession>A0AAW1TU26</accession>
<keyword evidence="2" id="KW-1185">Reference proteome</keyword>
<gene>
    <name evidence="1" type="ORF">WA026_011507</name>
</gene>
<dbReference type="AlphaFoldDB" id="A0AAW1TU26"/>
<dbReference type="Proteomes" id="UP001431783">
    <property type="component" value="Unassembled WGS sequence"/>
</dbReference>
<organism evidence="1 2">
    <name type="scientific">Henosepilachna vigintioctopunctata</name>
    <dbReference type="NCBI Taxonomy" id="420089"/>
    <lineage>
        <taxon>Eukaryota</taxon>
        <taxon>Metazoa</taxon>
        <taxon>Ecdysozoa</taxon>
        <taxon>Arthropoda</taxon>
        <taxon>Hexapoda</taxon>
        <taxon>Insecta</taxon>
        <taxon>Pterygota</taxon>
        <taxon>Neoptera</taxon>
        <taxon>Endopterygota</taxon>
        <taxon>Coleoptera</taxon>
        <taxon>Polyphaga</taxon>
        <taxon>Cucujiformia</taxon>
        <taxon>Coccinelloidea</taxon>
        <taxon>Coccinellidae</taxon>
        <taxon>Epilachninae</taxon>
        <taxon>Epilachnini</taxon>
        <taxon>Henosepilachna</taxon>
    </lineage>
</organism>
<name>A0AAW1TU26_9CUCU</name>
<reference evidence="1 2" key="1">
    <citation type="submission" date="2023-03" db="EMBL/GenBank/DDBJ databases">
        <title>Genome insight into feeding habits of ladybird beetles.</title>
        <authorList>
            <person name="Li H.-S."/>
            <person name="Huang Y.-H."/>
            <person name="Pang H."/>
        </authorList>
    </citation>
    <scope>NUCLEOTIDE SEQUENCE [LARGE SCALE GENOMIC DNA]</scope>
    <source>
        <strain evidence="1">SYSU_2023b</strain>
        <tissue evidence="1">Whole body</tissue>
    </source>
</reference>
<proteinExistence type="predicted"/>
<sequence>MSDKALITPCPDFKPSLPTIKSNETKNPIVVENFCDGHSSTTSFISGYPIREAVGQAILDYLCSRGIGLVGYLRIHVQISKRDLGTKEEEKRRKPSFSKFVWI</sequence>
<evidence type="ECO:0000313" key="1">
    <source>
        <dbReference type="EMBL" id="KAK9871231.1"/>
    </source>
</evidence>
<dbReference type="EMBL" id="JARQZJ010000005">
    <property type="protein sequence ID" value="KAK9871231.1"/>
    <property type="molecule type" value="Genomic_DNA"/>
</dbReference>
<evidence type="ECO:0000313" key="2">
    <source>
        <dbReference type="Proteomes" id="UP001431783"/>
    </source>
</evidence>
<protein>
    <submittedName>
        <fullName evidence="1">Uncharacterized protein</fullName>
    </submittedName>
</protein>